<proteinExistence type="predicted"/>
<sequence length="436" mass="46897">MSYSTNISGGIQQPREYDIVLLGATGFTGRFSAVHLSQAAKGRKWAISGRSSKKLTKLAGDLGCGVQGGPDTIPVDFTEESLGALARRTKCLIATVGPFPILGVLPFKACAENGTHYVDVNGETSSVLDMIRAYHSVAKSTGAVMIPSCGVGSLPADILTYLMVQSIREKFNTPTSAVLFSIHKSRVQASGGTLNSLVTSASLSGLKDMLASRKPWELSPVQPTTDRRTQSREVTKETINRLGLGTLGFGMSTTHDEALVQRTWGLFQQGESSGLGILSYGPNFNFKSVQRYQSRFHGWAFLALVWAMTILPAVFPPLRWLVRYFVPPGTGPTEEERRKNFLEYRGVAIADFDEHSLSGLPPTTSQMGVQATMRYDGDSYVFSGVLAAEVAMALLDLTTETAAHKLGGGVLTAAVLGQPLVDRLIKVGTKLDVSEL</sequence>
<dbReference type="Proteomes" id="UP000805649">
    <property type="component" value="Unassembled WGS sequence"/>
</dbReference>
<keyword evidence="2" id="KW-1185">Reference proteome</keyword>
<name>A0ACC3YRQ2_COLTU</name>
<dbReference type="EMBL" id="VUJX02000007">
    <property type="protein sequence ID" value="KAL0934146.1"/>
    <property type="molecule type" value="Genomic_DNA"/>
</dbReference>
<organism evidence="1 2">
    <name type="scientific">Colletotrichum truncatum</name>
    <name type="common">Anthracnose fungus</name>
    <name type="synonym">Colletotrichum capsici</name>
    <dbReference type="NCBI Taxonomy" id="5467"/>
    <lineage>
        <taxon>Eukaryota</taxon>
        <taxon>Fungi</taxon>
        <taxon>Dikarya</taxon>
        <taxon>Ascomycota</taxon>
        <taxon>Pezizomycotina</taxon>
        <taxon>Sordariomycetes</taxon>
        <taxon>Hypocreomycetidae</taxon>
        <taxon>Glomerellales</taxon>
        <taxon>Glomerellaceae</taxon>
        <taxon>Colletotrichum</taxon>
        <taxon>Colletotrichum truncatum species complex</taxon>
    </lineage>
</organism>
<gene>
    <name evidence="1" type="ORF">CTRU02_210945</name>
</gene>
<evidence type="ECO:0000313" key="1">
    <source>
        <dbReference type="EMBL" id="KAL0934146.1"/>
    </source>
</evidence>
<evidence type="ECO:0000313" key="2">
    <source>
        <dbReference type="Proteomes" id="UP000805649"/>
    </source>
</evidence>
<accession>A0ACC3YRQ2</accession>
<comment type="caution">
    <text evidence="1">The sequence shown here is derived from an EMBL/GenBank/DDBJ whole genome shotgun (WGS) entry which is preliminary data.</text>
</comment>
<protein>
    <submittedName>
        <fullName evidence="1">Het domain protein</fullName>
    </submittedName>
</protein>
<reference evidence="1 2" key="1">
    <citation type="journal article" date="2020" name="Phytopathology">
        <title>Genome Sequence Resources of Colletotrichum truncatum, C. plurivorum, C. musicola, and C. sojae: Four Species Pathogenic to Soybean (Glycine max).</title>
        <authorList>
            <person name="Rogerio F."/>
            <person name="Boufleur T.R."/>
            <person name="Ciampi-Guillardi M."/>
            <person name="Sukno S.A."/>
            <person name="Thon M.R."/>
            <person name="Massola Junior N.S."/>
            <person name="Baroncelli R."/>
        </authorList>
    </citation>
    <scope>NUCLEOTIDE SEQUENCE [LARGE SCALE GENOMIC DNA]</scope>
    <source>
        <strain evidence="1 2">CMES1059</strain>
    </source>
</reference>